<dbReference type="SUPFAM" id="SSF64438">
    <property type="entry name" value="CNF1/YfiH-like putative cysteine hydrolases"/>
    <property type="match status" value="1"/>
</dbReference>
<gene>
    <name evidence="1" type="ORF">A2462_01125</name>
</gene>
<accession>A0A1F4TN62</accession>
<reference evidence="1 2" key="1">
    <citation type="journal article" date="2016" name="Nat. Commun.">
        <title>Thousands of microbial genomes shed light on interconnected biogeochemical processes in an aquifer system.</title>
        <authorList>
            <person name="Anantharaman K."/>
            <person name="Brown C.T."/>
            <person name="Hug L.A."/>
            <person name="Sharon I."/>
            <person name="Castelle C.J."/>
            <person name="Probst A.J."/>
            <person name="Thomas B.C."/>
            <person name="Singh A."/>
            <person name="Wilkins M.J."/>
            <person name="Karaoz U."/>
            <person name="Brodie E.L."/>
            <person name="Williams K.H."/>
            <person name="Hubbard S.S."/>
            <person name="Banfield J.F."/>
        </authorList>
    </citation>
    <scope>NUCLEOTIDE SEQUENCE [LARGE SCALE GENOMIC DNA]</scope>
</reference>
<evidence type="ECO:0000313" key="1">
    <source>
        <dbReference type="EMBL" id="OGC34126.1"/>
    </source>
</evidence>
<protein>
    <submittedName>
        <fullName evidence="1">Uncharacterized protein</fullName>
    </submittedName>
</protein>
<organism evidence="1 2">
    <name type="scientific">candidate division WOR-1 bacterium RIFOXYC2_FULL_41_25</name>
    <dbReference type="NCBI Taxonomy" id="1802586"/>
    <lineage>
        <taxon>Bacteria</taxon>
        <taxon>Bacillati</taxon>
        <taxon>Saganbacteria</taxon>
    </lineage>
</organism>
<proteinExistence type="predicted"/>
<evidence type="ECO:0000313" key="2">
    <source>
        <dbReference type="Proteomes" id="UP000177309"/>
    </source>
</evidence>
<dbReference type="InterPro" id="IPR011324">
    <property type="entry name" value="Cytotoxic_necrot_fac-like_cat"/>
</dbReference>
<name>A0A1F4TN62_UNCSA</name>
<comment type="caution">
    <text evidence="1">The sequence shown here is derived from an EMBL/GenBank/DDBJ whole genome shotgun (WGS) entry which is preliminary data.</text>
</comment>
<dbReference type="EMBL" id="MEUI01000022">
    <property type="protein sequence ID" value="OGC34126.1"/>
    <property type="molecule type" value="Genomic_DNA"/>
</dbReference>
<dbReference type="AlphaFoldDB" id="A0A1F4TN62"/>
<dbReference type="Gene3D" id="3.30.1330.200">
    <property type="match status" value="1"/>
</dbReference>
<dbReference type="Proteomes" id="UP000177309">
    <property type="component" value="Unassembled WGS sequence"/>
</dbReference>
<sequence>MTTIEGLGIFSKYDLGSRGIGKNDSKISEEEFIRNEGAFCADYISAPFAERKNILSKMTDKAINALRQSLRSKNIKSLNPQQRQKYAKTLIEVALFGLLKGRNLKSMTYMDRFDLAIGSSGAIHLTRKFNDYYVFLRTENPMSIPIEMRISEQGEVIKLDSIDFDSESQKTVSFALWEIRATIAEDLRIAYSLPKLTPKDIAEQNRAAAKRVLLKKYLKEVVKPMRTRIRGKMNDQPGAIEVGPKEYTITRPGEGRSPYIETFGIGPCVALVLYDPTTKTGMVAHFMSTTMVKSLDVILAKLKTHGVDPKNIQARIIGGQNDHSEKIIYDIRDGLDYNDISIVEQDILGDIHEARSIILDTRTGEVYDYNETTSARSKDEWSCILLFAALDGPLEYYDRGNGFK</sequence>
<dbReference type="InterPro" id="IPR038592">
    <property type="entry name" value="CheD-like_sf"/>
</dbReference>